<protein>
    <submittedName>
        <fullName evidence="3">Uncharacterized protein</fullName>
    </submittedName>
</protein>
<reference evidence="4 7" key="3">
    <citation type="submission" date="2019-04" db="EMBL/GenBank/DDBJ databases">
        <title>Methylomes of two halophilic Archaea, Haloarcula marismortui and Haloferax mediterranei.</title>
        <authorList>
            <person name="DasSarma S."/>
            <person name="DasSarma P."/>
            <person name="DasSarma S."/>
            <person name="Fomenkov A."/>
            <person name="Vincze T."/>
            <person name="Anton B.P."/>
            <person name="Roberts R.J."/>
        </authorList>
    </citation>
    <scope>NUCLEOTIDE SEQUENCE [LARGE SCALE GENOMIC DNA]</scope>
    <source>
        <strain evidence="4">ATCC 33500</strain>
        <strain evidence="7">ATCC 33500 / DSM 1411 / JCM 8866 / NBRC 14739 / NCIMB 2177 / R-4</strain>
    </source>
</reference>
<evidence type="ECO:0000313" key="5">
    <source>
        <dbReference type="Proteomes" id="UP000011603"/>
    </source>
</evidence>
<name>M0J239_HALMT</name>
<accession>M0J239</accession>
<dbReference type="Proteomes" id="UP000027075">
    <property type="component" value="Chromosome"/>
</dbReference>
<evidence type="ECO:0000313" key="7">
    <source>
        <dbReference type="Proteomes" id="UP000299011"/>
    </source>
</evidence>
<evidence type="ECO:0000313" key="3">
    <source>
        <dbReference type="EMBL" id="EMA02413.1"/>
    </source>
</evidence>
<dbReference type="GeneID" id="40155951"/>
<keyword evidence="5" id="KW-1185">Reference proteome</keyword>
<gene>
    <name evidence="2" type="ORF">BM92_06300</name>
    <name evidence="3" type="ORF">C439_07520</name>
    <name evidence="4" type="ORF">E6P09_06000</name>
</gene>
<keyword evidence="1" id="KW-0472">Membrane</keyword>
<evidence type="ECO:0000313" key="4">
    <source>
        <dbReference type="EMBL" id="QCQ74832.1"/>
    </source>
</evidence>
<dbReference type="RefSeq" id="WP_004057683.1">
    <property type="nucleotide sequence ID" value="NC_017941.2"/>
</dbReference>
<dbReference type="EMBL" id="AOLO01000007">
    <property type="protein sequence ID" value="EMA02413.1"/>
    <property type="molecule type" value="Genomic_DNA"/>
</dbReference>
<dbReference type="PaxDb" id="523841-HFX_0592"/>
<evidence type="ECO:0000313" key="2">
    <source>
        <dbReference type="EMBL" id="AHZ22286.1"/>
    </source>
</evidence>
<feature type="transmembrane region" description="Helical" evidence="1">
    <location>
        <begin position="44"/>
        <end position="66"/>
    </location>
</feature>
<sequence>MNRTATRLLLNNLYYALFTAGMVYFGVLQRVIAGEYTLSTVVVTFIWVLSGLGVIAFDLIDIIALFKPTPDAE</sequence>
<dbReference type="EMBL" id="CP007551">
    <property type="protein sequence ID" value="AHZ22286.1"/>
    <property type="molecule type" value="Genomic_DNA"/>
</dbReference>
<dbReference type="Proteomes" id="UP000011603">
    <property type="component" value="Unassembled WGS sequence"/>
</dbReference>
<keyword evidence="1" id="KW-1133">Transmembrane helix</keyword>
<reference evidence="3 5" key="1">
    <citation type="journal article" date="2014" name="PLoS Genet.">
        <title>Phylogenetically driven sequencing of extremely halophilic archaea reveals strategies for static and dynamic osmo-response.</title>
        <authorList>
            <person name="Becker E.A."/>
            <person name="Seitzer P.M."/>
            <person name="Tritt A."/>
            <person name="Larsen D."/>
            <person name="Krusor M."/>
            <person name="Yao A.I."/>
            <person name="Wu D."/>
            <person name="Madern D."/>
            <person name="Eisen J.A."/>
            <person name="Darling A.E."/>
            <person name="Facciotti M.T."/>
        </authorList>
    </citation>
    <scope>NUCLEOTIDE SEQUENCE [LARGE SCALE GENOMIC DNA]</scope>
    <source>
        <strain evidence="3">ATCC 33500</strain>
        <strain evidence="5">ATCC 33500 / DSM 1411 / JCM 8866 / NBRC 14739 / NCIMB 2177 / R-4</strain>
    </source>
</reference>
<keyword evidence="1" id="KW-0812">Transmembrane</keyword>
<dbReference type="EMBL" id="CP039139">
    <property type="protein sequence ID" value="QCQ74832.1"/>
    <property type="molecule type" value="Genomic_DNA"/>
</dbReference>
<dbReference type="AlphaFoldDB" id="M0J239"/>
<feature type="transmembrane region" description="Helical" evidence="1">
    <location>
        <begin position="12"/>
        <end position="32"/>
    </location>
</feature>
<proteinExistence type="predicted"/>
<reference evidence="2 6" key="2">
    <citation type="submission" date="2014-04" db="EMBL/GenBank/DDBJ databases">
        <title>Transcriptional profiles of Haloferax mediterranei on the basis of nitrogen availability.</title>
        <authorList>
            <person name="Bautista V."/>
        </authorList>
    </citation>
    <scope>NUCLEOTIDE SEQUENCE [LARGE SCALE GENOMIC DNA]</scope>
    <source>
        <strain evidence="2">ATCC 33500</strain>
        <strain evidence="6">ATCC 33500 / DSM 1411 / JCM 8866 / NBRC 14739 / NCIMB 2177 / R-4</strain>
    </source>
</reference>
<dbReference type="Proteomes" id="UP000299011">
    <property type="component" value="Chromosome"/>
</dbReference>
<evidence type="ECO:0000313" key="6">
    <source>
        <dbReference type="Proteomes" id="UP000027075"/>
    </source>
</evidence>
<organism evidence="3 5">
    <name type="scientific">Haloferax mediterranei (strain ATCC 33500 / DSM 1411 / JCM 8866 / NBRC 14739 / NCIMB 2177 / R-4)</name>
    <name type="common">Halobacterium mediterranei</name>
    <dbReference type="NCBI Taxonomy" id="523841"/>
    <lineage>
        <taxon>Archaea</taxon>
        <taxon>Methanobacteriati</taxon>
        <taxon>Methanobacteriota</taxon>
        <taxon>Stenosarchaea group</taxon>
        <taxon>Halobacteria</taxon>
        <taxon>Halobacteriales</taxon>
        <taxon>Haloferacaceae</taxon>
        <taxon>Haloferax</taxon>
    </lineage>
</organism>
<evidence type="ECO:0000256" key="1">
    <source>
        <dbReference type="SAM" id="Phobius"/>
    </source>
</evidence>